<keyword evidence="3" id="KW-1185">Reference proteome</keyword>
<dbReference type="AlphaFoldDB" id="A0A401GKZ7"/>
<reference evidence="2 3" key="1">
    <citation type="journal article" date="2018" name="Sci. Rep.">
        <title>Genome sequence of the cauliflower mushroom Sparassis crispa (Hanabiratake) and its association with beneficial usage.</title>
        <authorList>
            <person name="Kiyama R."/>
            <person name="Furutani Y."/>
            <person name="Kawaguchi K."/>
            <person name="Nakanishi T."/>
        </authorList>
    </citation>
    <scope>NUCLEOTIDE SEQUENCE [LARGE SCALE GENOMIC DNA]</scope>
</reference>
<feature type="compositionally biased region" description="Low complexity" evidence="1">
    <location>
        <begin position="271"/>
        <end position="282"/>
    </location>
</feature>
<name>A0A401GKZ7_9APHY</name>
<evidence type="ECO:0000313" key="2">
    <source>
        <dbReference type="EMBL" id="GBE82836.1"/>
    </source>
</evidence>
<dbReference type="EMBL" id="BFAD01000004">
    <property type="protein sequence ID" value="GBE82836.1"/>
    <property type="molecule type" value="Genomic_DNA"/>
</dbReference>
<dbReference type="OrthoDB" id="2662268at2759"/>
<dbReference type="Proteomes" id="UP000287166">
    <property type="component" value="Unassembled WGS sequence"/>
</dbReference>
<dbReference type="InParanoid" id="A0A401GKZ7"/>
<feature type="region of interest" description="Disordered" evidence="1">
    <location>
        <begin position="71"/>
        <end position="100"/>
    </location>
</feature>
<feature type="compositionally biased region" description="Basic residues" evidence="1">
    <location>
        <begin position="197"/>
        <end position="206"/>
    </location>
</feature>
<accession>A0A401GKZ7</accession>
<proteinExistence type="predicted"/>
<sequence>MSQLDHLAGLELTDFDTLANALLTTSPENSQSDASLPPTPSSIQSALIFSNIIPQAFLPLQSFDQIPPEIYSPYPPELSPTQSLQSLSPPNAEIQARSSHSQLSSIQSLMTALRTSLSPLMPFPSVSVGSPTYPYSRISPLVRQPHLPHHLNNPIGASSILHTPISSLMPIPDPTTTSGYPQCHGVSAPVARFLSRRRDAHSHRERSPRLASSVLMPSDPSTSQNLRYHIPSALMDSNLTELPKDPYPHSAGPSASITSEPTLDRSEGAISQSQSQTQTLSLAPSRSVRVRVPQTMAVSSDRPLEKVDFRMGAARGVRVRDILNKSIVIDNSEDHVFATIGNRSITLVIAWPGYTQSGTYIKLQVGGKPITRGQLAECISSSVSLFIGKASKSRVAHGYERWAIGHRGVHLSRLWLISIVKAHKNIWLAELEIKL</sequence>
<comment type="caution">
    <text evidence="2">The sequence shown here is derived from an EMBL/GenBank/DDBJ whole genome shotgun (WGS) entry which is preliminary data.</text>
</comment>
<organism evidence="2 3">
    <name type="scientific">Sparassis crispa</name>
    <dbReference type="NCBI Taxonomy" id="139825"/>
    <lineage>
        <taxon>Eukaryota</taxon>
        <taxon>Fungi</taxon>
        <taxon>Dikarya</taxon>
        <taxon>Basidiomycota</taxon>
        <taxon>Agaricomycotina</taxon>
        <taxon>Agaricomycetes</taxon>
        <taxon>Polyporales</taxon>
        <taxon>Sparassidaceae</taxon>
        <taxon>Sparassis</taxon>
    </lineage>
</organism>
<evidence type="ECO:0000256" key="1">
    <source>
        <dbReference type="SAM" id="MobiDB-lite"/>
    </source>
</evidence>
<feature type="compositionally biased region" description="Low complexity" evidence="1">
    <location>
        <begin position="79"/>
        <end position="90"/>
    </location>
</feature>
<gene>
    <name evidence="2" type="ORF">SCP_0412230</name>
</gene>
<protein>
    <submittedName>
        <fullName evidence="2">Uncharacterized protein</fullName>
    </submittedName>
</protein>
<feature type="region of interest" description="Disordered" evidence="1">
    <location>
        <begin position="239"/>
        <end position="286"/>
    </location>
</feature>
<feature type="region of interest" description="Disordered" evidence="1">
    <location>
        <begin position="197"/>
        <end position="225"/>
    </location>
</feature>
<dbReference type="GeneID" id="38779753"/>
<evidence type="ECO:0000313" key="3">
    <source>
        <dbReference type="Proteomes" id="UP000287166"/>
    </source>
</evidence>
<dbReference type="RefSeq" id="XP_027613749.1">
    <property type="nucleotide sequence ID" value="XM_027757948.1"/>
</dbReference>